<dbReference type="EMBL" id="CAJVPZ010042672">
    <property type="protein sequence ID" value="CAG8764162.1"/>
    <property type="molecule type" value="Genomic_DNA"/>
</dbReference>
<sequence length="362" mass="41468">NVNVRLYSGNNLNSFKLVYRNPKIKIDFSKQSHMVLKRSLNKDANAAEKSAETALEDGNYQKPKKKSPADGDEKKKRSGIFSHVVDSALATIAGLVAIGFGGVVYHAWYEWNEVHKVELAFEKPDQLLNGRSKEFLTREKFLETIQKVIEGRAPGKYLLLVGERGTGKTKLILNAMQRINQYGVIFAEAHSDCEIFKVRLGKALKYTYRQDYIGQLFAIEAPERGSALLDIEKALNVIEAVAIKFRKKHRRPLVLVINHIQAFKDDEDGENLLELLQQRAESWAATKIVTMVFNTNDYSIYERMNAYQMDVVMVRDLKPEEAIRLLKTKRRQETEAELKEIVERIGGRQSYLDKLTKEPDIY</sequence>
<dbReference type="Gene3D" id="3.40.50.300">
    <property type="entry name" value="P-loop containing nucleotide triphosphate hydrolases"/>
    <property type="match status" value="1"/>
</dbReference>
<dbReference type="Proteomes" id="UP000789396">
    <property type="component" value="Unassembled WGS sequence"/>
</dbReference>
<evidence type="ECO:0000313" key="5">
    <source>
        <dbReference type="Proteomes" id="UP000789396"/>
    </source>
</evidence>
<dbReference type="OrthoDB" id="2375142at2759"/>
<dbReference type="InterPro" id="IPR027417">
    <property type="entry name" value="P-loop_NTPase"/>
</dbReference>
<dbReference type="AlphaFoldDB" id="A0A9N9J6C8"/>
<gene>
    <name evidence="4" type="ORF">RFULGI_LOCUS14543</name>
</gene>
<feature type="transmembrane region" description="Helical" evidence="2">
    <location>
        <begin position="84"/>
        <end position="108"/>
    </location>
</feature>
<reference evidence="4" key="1">
    <citation type="submission" date="2021-06" db="EMBL/GenBank/DDBJ databases">
        <authorList>
            <person name="Kallberg Y."/>
            <person name="Tangrot J."/>
            <person name="Rosling A."/>
        </authorList>
    </citation>
    <scope>NUCLEOTIDE SEQUENCE</scope>
    <source>
        <strain evidence="4">IN212</strain>
    </source>
</reference>
<organism evidence="4 5">
    <name type="scientific">Racocetra fulgida</name>
    <dbReference type="NCBI Taxonomy" id="60492"/>
    <lineage>
        <taxon>Eukaryota</taxon>
        <taxon>Fungi</taxon>
        <taxon>Fungi incertae sedis</taxon>
        <taxon>Mucoromycota</taxon>
        <taxon>Glomeromycotina</taxon>
        <taxon>Glomeromycetes</taxon>
        <taxon>Diversisporales</taxon>
        <taxon>Gigasporaceae</taxon>
        <taxon>Racocetra</taxon>
    </lineage>
</organism>
<comment type="caution">
    <text evidence="4">The sequence shown here is derived from an EMBL/GenBank/DDBJ whole genome shotgun (WGS) entry which is preliminary data.</text>
</comment>
<keyword evidence="2" id="KW-1133">Transmembrane helix</keyword>
<evidence type="ECO:0000256" key="2">
    <source>
        <dbReference type="SAM" id="Phobius"/>
    </source>
</evidence>
<feature type="non-terminal residue" evidence="4">
    <location>
        <position position="1"/>
    </location>
</feature>
<dbReference type="PANTHER" id="PTHR36168">
    <property type="entry name" value="CHROMOSOME 1, WHOLE GENOME SHOTGUN SEQUENCE"/>
    <property type="match status" value="1"/>
</dbReference>
<evidence type="ECO:0000256" key="1">
    <source>
        <dbReference type="SAM" id="MobiDB-lite"/>
    </source>
</evidence>
<keyword evidence="5" id="KW-1185">Reference proteome</keyword>
<feature type="region of interest" description="Disordered" evidence="1">
    <location>
        <begin position="47"/>
        <end position="75"/>
    </location>
</feature>
<dbReference type="InterPro" id="IPR041664">
    <property type="entry name" value="AAA_16"/>
</dbReference>
<accession>A0A9N9J6C8</accession>
<dbReference type="PANTHER" id="PTHR36168:SF1">
    <property type="entry name" value="ORC1-LIKE AAA ATPASE DOMAIN-CONTAINING PROTEIN"/>
    <property type="match status" value="1"/>
</dbReference>
<dbReference type="SUPFAM" id="SSF52540">
    <property type="entry name" value="P-loop containing nucleoside triphosphate hydrolases"/>
    <property type="match status" value="1"/>
</dbReference>
<evidence type="ECO:0000313" key="4">
    <source>
        <dbReference type="EMBL" id="CAG8764162.1"/>
    </source>
</evidence>
<feature type="domain" description="Orc1-like AAA ATPase" evidence="3">
    <location>
        <begin position="135"/>
        <end position="282"/>
    </location>
</feature>
<evidence type="ECO:0000259" key="3">
    <source>
        <dbReference type="Pfam" id="PF13191"/>
    </source>
</evidence>
<keyword evidence="2" id="KW-0812">Transmembrane</keyword>
<keyword evidence="2" id="KW-0472">Membrane</keyword>
<feature type="non-terminal residue" evidence="4">
    <location>
        <position position="362"/>
    </location>
</feature>
<name>A0A9N9J6C8_9GLOM</name>
<dbReference type="Pfam" id="PF13191">
    <property type="entry name" value="AAA_16"/>
    <property type="match status" value="1"/>
</dbReference>
<protein>
    <submittedName>
        <fullName evidence="4">4316_t:CDS:1</fullName>
    </submittedName>
</protein>
<proteinExistence type="predicted"/>